<protein>
    <submittedName>
        <fullName evidence="2">Glycosyl transferase</fullName>
    </submittedName>
</protein>
<dbReference type="SUPFAM" id="SSF53448">
    <property type="entry name" value="Nucleotide-diphospho-sugar transferases"/>
    <property type="match status" value="1"/>
</dbReference>
<feature type="domain" description="Glycosyltransferase 2-like" evidence="1">
    <location>
        <begin position="4"/>
        <end position="155"/>
    </location>
</feature>
<dbReference type="RefSeq" id="WP_159459918.1">
    <property type="nucleotide sequence ID" value="NZ_BDQM01000047.1"/>
</dbReference>
<name>A0ABQ0MZL7_9GAMM</name>
<dbReference type="InterPro" id="IPR001173">
    <property type="entry name" value="Glyco_trans_2-like"/>
</dbReference>
<dbReference type="PANTHER" id="PTHR22916:SF3">
    <property type="entry name" value="UDP-GLCNAC:BETAGAL BETA-1,3-N-ACETYLGLUCOSAMINYLTRANSFERASE-LIKE PROTEIN 1"/>
    <property type="match status" value="1"/>
</dbReference>
<evidence type="ECO:0000313" key="3">
    <source>
        <dbReference type="Proteomes" id="UP000197068"/>
    </source>
</evidence>
<dbReference type="Proteomes" id="UP000197068">
    <property type="component" value="Unassembled WGS sequence"/>
</dbReference>
<dbReference type="Gene3D" id="3.90.550.10">
    <property type="entry name" value="Spore Coat Polysaccharide Biosynthesis Protein SpsA, Chain A"/>
    <property type="match status" value="1"/>
</dbReference>
<dbReference type="GO" id="GO:0016740">
    <property type="term" value="F:transferase activity"/>
    <property type="evidence" value="ECO:0007669"/>
    <property type="project" value="UniProtKB-KW"/>
</dbReference>
<evidence type="ECO:0000259" key="1">
    <source>
        <dbReference type="Pfam" id="PF00535"/>
    </source>
</evidence>
<keyword evidence="3" id="KW-1185">Reference proteome</keyword>
<keyword evidence="2" id="KW-0808">Transferase</keyword>
<dbReference type="Pfam" id="PF00535">
    <property type="entry name" value="Glycos_transf_2"/>
    <property type="match status" value="1"/>
</dbReference>
<dbReference type="InterPro" id="IPR029044">
    <property type="entry name" value="Nucleotide-diphossugar_trans"/>
</dbReference>
<comment type="caution">
    <text evidence="2">The sequence shown here is derived from an EMBL/GenBank/DDBJ whole genome shotgun (WGS) entry which is preliminary data.</text>
</comment>
<organism evidence="2 3">
    <name type="scientific">Colwellia marinimaniae</name>
    <dbReference type="NCBI Taxonomy" id="1513592"/>
    <lineage>
        <taxon>Bacteria</taxon>
        <taxon>Pseudomonadati</taxon>
        <taxon>Pseudomonadota</taxon>
        <taxon>Gammaproteobacteria</taxon>
        <taxon>Alteromonadales</taxon>
        <taxon>Colwelliaceae</taxon>
        <taxon>Colwellia</taxon>
    </lineage>
</organism>
<dbReference type="PANTHER" id="PTHR22916">
    <property type="entry name" value="GLYCOSYLTRANSFERASE"/>
    <property type="match status" value="1"/>
</dbReference>
<reference evidence="2 3" key="1">
    <citation type="submission" date="2017-06" db="EMBL/GenBank/DDBJ databases">
        <title>Whole Genome Sequences of Colwellia marinimaniae MTCD1.</title>
        <authorList>
            <person name="Kusumoto H."/>
            <person name="Inoue M."/>
            <person name="Tanikawa K."/>
            <person name="Maeji H."/>
            <person name="Cameron J.H."/>
            <person name="Bartlett D.H."/>
        </authorList>
    </citation>
    <scope>NUCLEOTIDE SEQUENCE [LARGE SCALE GENOMIC DNA]</scope>
    <source>
        <strain evidence="2 3">MTCD1</strain>
    </source>
</reference>
<dbReference type="CDD" id="cd04196">
    <property type="entry name" value="GT_2_like_d"/>
    <property type="match status" value="1"/>
</dbReference>
<sequence length="312" mass="35867">MIDIVLATYNGESFLAEQIHSIQNNSGYKKWVSRLLVVDDGSTDATCSIVKELSLHDEKITWIENTTNQHGPSNNFAFGLAQTQSQYIMLSDQDDVWLPEKIQMSIDRIKQLEIESGSVPILVFSDKEVVDEQLKIICSSYFKLQNIAKNWHLTFEQLCQQNVVSGCTMLFNRVLLNKAMPIPEQAYMHDWWLALVASRCGKLELIDKPLIKYRQHNNNAIGLNQRSKLNSIIRFYHYLKQFEQSFLKIIEQAKAFEIFEQKNGLISNKTIKSLANVRDLSKRQKIALLINKTITRSHLLGKVALLIVLLKI</sequence>
<dbReference type="EMBL" id="BDQM01000047">
    <property type="protein sequence ID" value="GAW97800.1"/>
    <property type="molecule type" value="Genomic_DNA"/>
</dbReference>
<proteinExistence type="predicted"/>
<gene>
    <name evidence="2" type="ORF">MTCD1_03444</name>
</gene>
<evidence type="ECO:0000313" key="2">
    <source>
        <dbReference type="EMBL" id="GAW97800.1"/>
    </source>
</evidence>
<accession>A0ABQ0MZL7</accession>